<evidence type="ECO:0000256" key="1">
    <source>
        <dbReference type="SAM" id="Phobius"/>
    </source>
</evidence>
<reference evidence="2 3" key="1">
    <citation type="journal article" date="2018" name="Genome Announc.">
        <title>Ignatzschineria cameli sp. nov., isolated from necrotic foot tissue of dromedaries (Camelus dromedarius) and associated maggots (Wohlfahrtia species) in Dubai.</title>
        <authorList>
            <person name="Tsang C.C."/>
            <person name="Tang J.Y."/>
            <person name="Fong J.Y."/>
            <person name="Kinne J."/>
            <person name="Lee H.H."/>
            <person name="Joseph M."/>
            <person name="Jose S."/>
            <person name="Schuster R.K."/>
            <person name="Tang Y."/>
            <person name="Sivakumar S."/>
            <person name="Chen J.H."/>
            <person name="Teng J.L."/>
            <person name="Lau S.K."/>
            <person name="Wernery U."/>
            <person name="Woo P.C."/>
        </authorList>
    </citation>
    <scope>NUCLEOTIDE SEQUENCE [LARGE SCALE GENOMIC DNA]</scope>
    <source>
        <strain evidence="2 3">KCTC 22643</strain>
    </source>
</reference>
<keyword evidence="3" id="KW-1185">Reference proteome</keyword>
<feature type="transmembrane region" description="Helical" evidence="1">
    <location>
        <begin position="66"/>
        <end position="89"/>
    </location>
</feature>
<dbReference type="Proteomes" id="UP000244948">
    <property type="component" value="Unassembled WGS sequence"/>
</dbReference>
<dbReference type="EMBL" id="QEWR01000003">
    <property type="protein sequence ID" value="PWD83045.1"/>
    <property type="molecule type" value="Genomic_DNA"/>
</dbReference>
<evidence type="ECO:0000313" key="2">
    <source>
        <dbReference type="EMBL" id="PWD83045.1"/>
    </source>
</evidence>
<accession>A0A2U2AJM8</accession>
<name>A0A2U2AJM8_9GAMM</name>
<protein>
    <submittedName>
        <fullName evidence="2">Uncharacterized protein</fullName>
    </submittedName>
</protein>
<sequence>MSNKRALYKWPERLPCPFMEYSYAPSNAFYRTKMESGRARHRRRSKSITTKVQVKWKIPRVDMKDFRFFVFELVGADAGWGFFLTPLLFDDEVKDMKARFTNPDNPFSVTNEENVLYIVTAELEVMELNLMQEHEFFERNADVFERAIDPLHELINEDMPEKFGE</sequence>
<evidence type="ECO:0000313" key="3">
    <source>
        <dbReference type="Proteomes" id="UP000244948"/>
    </source>
</evidence>
<gene>
    <name evidence="2" type="ORF">DC082_06365</name>
</gene>
<organism evidence="2 3">
    <name type="scientific">Ignatzschineria indica</name>
    <dbReference type="NCBI Taxonomy" id="472583"/>
    <lineage>
        <taxon>Bacteria</taxon>
        <taxon>Pseudomonadati</taxon>
        <taxon>Pseudomonadota</taxon>
        <taxon>Gammaproteobacteria</taxon>
        <taxon>Cardiobacteriales</taxon>
        <taxon>Ignatzschineriaceae</taxon>
        <taxon>Ignatzschineria</taxon>
    </lineage>
</organism>
<comment type="caution">
    <text evidence="2">The sequence shown here is derived from an EMBL/GenBank/DDBJ whole genome shotgun (WGS) entry which is preliminary data.</text>
</comment>
<keyword evidence="1" id="KW-0812">Transmembrane</keyword>
<proteinExistence type="predicted"/>
<dbReference type="RefSeq" id="WP_109236260.1">
    <property type="nucleotide sequence ID" value="NZ_BMXZ01000002.1"/>
</dbReference>
<keyword evidence="1" id="KW-1133">Transmembrane helix</keyword>
<dbReference type="AlphaFoldDB" id="A0A2U2AJM8"/>
<keyword evidence="1" id="KW-0472">Membrane</keyword>